<sequence length="52" mass="5531">FFGEGLAEKITGGGGGAATTAERHCNLFFSSLRSQRWLSCVKRSSGQGEKPL</sequence>
<organism evidence="1 2">
    <name type="scientific">Trifolium medium</name>
    <dbReference type="NCBI Taxonomy" id="97028"/>
    <lineage>
        <taxon>Eukaryota</taxon>
        <taxon>Viridiplantae</taxon>
        <taxon>Streptophyta</taxon>
        <taxon>Embryophyta</taxon>
        <taxon>Tracheophyta</taxon>
        <taxon>Spermatophyta</taxon>
        <taxon>Magnoliopsida</taxon>
        <taxon>eudicotyledons</taxon>
        <taxon>Gunneridae</taxon>
        <taxon>Pentapetalae</taxon>
        <taxon>rosids</taxon>
        <taxon>fabids</taxon>
        <taxon>Fabales</taxon>
        <taxon>Fabaceae</taxon>
        <taxon>Papilionoideae</taxon>
        <taxon>50 kb inversion clade</taxon>
        <taxon>NPAAA clade</taxon>
        <taxon>Hologalegina</taxon>
        <taxon>IRL clade</taxon>
        <taxon>Trifolieae</taxon>
        <taxon>Trifolium</taxon>
    </lineage>
</organism>
<name>A0A392N6V6_9FABA</name>
<accession>A0A392N6V6</accession>
<evidence type="ECO:0000313" key="1">
    <source>
        <dbReference type="EMBL" id="MCH95526.1"/>
    </source>
</evidence>
<evidence type="ECO:0000313" key="2">
    <source>
        <dbReference type="Proteomes" id="UP000265520"/>
    </source>
</evidence>
<dbReference type="EMBL" id="LXQA010030036">
    <property type="protein sequence ID" value="MCH95526.1"/>
    <property type="molecule type" value="Genomic_DNA"/>
</dbReference>
<proteinExistence type="predicted"/>
<protein>
    <submittedName>
        <fullName evidence="1">Uncharacterized protein</fullName>
    </submittedName>
</protein>
<reference evidence="1 2" key="1">
    <citation type="journal article" date="2018" name="Front. Plant Sci.">
        <title>Red Clover (Trifolium pratense) and Zigzag Clover (T. medium) - A Picture of Genomic Similarities and Differences.</title>
        <authorList>
            <person name="Dluhosova J."/>
            <person name="Istvanek J."/>
            <person name="Nedelnik J."/>
            <person name="Repkova J."/>
        </authorList>
    </citation>
    <scope>NUCLEOTIDE SEQUENCE [LARGE SCALE GENOMIC DNA]</scope>
    <source>
        <strain evidence="2">cv. 10/8</strain>
        <tissue evidence="1">Leaf</tissue>
    </source>
</reference>
<comment type="caution">
    <text evidence="1">The sequence shown here is derived from an EMBL/GenBank/DDBJ whole genome shotgun (WGS) entry which is preliminary data.</text>
</comment>
<keyword evidence="2" id="KW-1185">Reference proteome</keyword>
<feature type="non-terminal residue" evidence="1">
    <location>
        <position position="1"/>
    </location>
</feature>
<gene>
    <name evidence="1" type="ORF">A2U01_0016505</name>
</gene>
<dbReference type="AlphaFoldDB" id="A0A392N6V6"/>
<dbReference type="Proteomes" id="UP000265520">
    <property type="component" value="Unassembled WGS sequence"/>
</dbReference>